<feature type="signal peptide" evidence="2">
    <location>
        <begin position="1"/>
        <end position="26"/>
    </location>
</feature>
<feature type="non-terminal residue" evidence="3">
    <location>
        <position position="89"/>
    </location>
</feature>
<evidence type="ECO:0000256" key="2">
    <source>
        <dbReference type="SAM" id="SignalP"/>
    </source>
</evidence>
<sequence length="89" mass="10002">MKRKFLIGYLSLCLVAPLISTPLVYAEEVNSTDTSMPSEETTTSSETKIVETENTTEKVETKTEIEKKESAAEDIQDEKYIAIIKKDEP</sequence>
<dbReference type="RefSeq" id="WP_204249520.1">
    <property type="nucleotide sequence ID" value="NZ_SDGV01000016.1"/>
</dbReference>
<evidence type="ECO:0000313" key="4">
    <source>
        <dbReference type="Proteomes" id="UP000310506"/>
    </source>
</evidence>
<feature type="chain" id="PRO_5020711575" evidence="2">
    <location>
        <begin position="27"/>
        <end position="89"/>
    </location>
</feature>
<dbReference type="EMBL" id="SDGV01000016">
    <property type="protein sequence ID" value="THB61031.1"/>
    <property type="molecule type" value="Genomic_DNA"/>
</dbReference>
<gene>
    <name evidence="3" type="ORF">ESZ54_06770</name>
</gene>
<evidence type="ECO:0000256" key="1">
    <source>
        <dbReference type="SAM" id="MobiDB-lite"/>
    </source>
</evidence>
<dbReference type="AlphaFoldDB" id="A0A4S3B1W1"/>
<comment type="caution">
    <text evidence="3">The sequence shown here is derived from an EMBL/GenBank/DDBJ whole genome shotgun (WGS) entry which is preliminary data.</text>
</comment>
<organism evidence="3 4">
    <name type="scientific">Vagococcus silagei</name>
    <dbReference type="NCBI Taxonomy" id="2508885"/>
    <lineage>
        <taxon>Bacteria</taxon>
        <taxon>Bacillati</taxon>
        <taxon>Bacillota</taxon>
        <taxon>Bacilli</taxon>
        <taxon>Lactobacillales</taxon>
        <taxon>Enterococcaceae</taxon>
        <taxon>Vagococcus</taxon>
    </lineage>
</organism>
<evidence type="ECO:0000313" key="3">
    <source>
        <dbReference type="EMBL" id="THB61031.1"/>
    </source>
</evidence>
<feature type="compositionally biased region" description="Low complexity" evidence="1">
    <location>
        <begin position="31"/>
        <end position="47"/>
    </location>
</feature>
<proteinExistence type="predicted"/>
<dbReference type="Proteomes" id="UP000310506">
    <property type="component" value="Unassembled WGS sequence"/>
</dbReference>
<name>A0A4S3B1W1_9ENTE</name>
<reference evidence="3 4" key="1">
    <citation type="submission" date="2019-01" db="EMBL/GenBank/DDBJ databases">
        <title>Vagococcus silagei sp. nov. isolated from brewer's grain.</title>
        <authorList>
            <person name="Guu J.-R."/>
        </authorList>
    </citation>
    <scope>NUCLEOTIDE SEQUENCE [LARGE SCALE GENOMIC DNA]</scope>
    <source>
        <strain evidence="3 4">2B-2</strain>
    </source>
</reference>
<protein>
    <submittedName>
        <fullName evidence="3">Uncharacterized protein</fullName>
    </submittedName>
</protein>
<keyword evidence="2" id="KW-0732">Signal</keyword>
<accession>A0A4S3B1W1</accession>
<feature type="compositionally biased region" description="Basic and acidic residues" evidence="1">
    <location>
        <begin position="48"/>
        <end position="70"/>
    </location>
</feature>
<feature type="region of interest" description="Disordered" evidence="1">
    <location>
        <begin position="30"/>
        <end position="70"/>
    </location>
</feature>
<keyword evidence="4" id="KW-1185">Reference proteome</keyword>